<dbReference type="Gene3D" id="3.40.50.10140">
    <property type="entry name" value="Toll/interleukin-1 receptor homology (TIR) domain"/>
    <property type="match status" value="1"/>
</dbReference>
<reference evidence="7 8" key="1">
    <citation type="submission" date="2018-03" db="EMBL/GenBank/DDBJ databases">
        <title>Genomic Encyclopedia of Archaeal and Bacterial Type Strains, Phase II (KMG-II): from individual species to whole genera.</title>
        <authorList>
            <person name="Goeker M."/>
        </authorList>
    </citation>
    <scope>NUCLEOTIDE SEQUENCE [LARGE SCALE GENOMIC DNA]</scope>
    <source>
        <strain evidence="7 8">ATCC BAA-1496</strain>
    </source>
</reference>
<evidence type="ECO:0000259" key="6">
    <source>
        <dbReference type="PROSITE" id="PS50104"/>
    </source>
</evidence>
<gene>
    <name evidence="7" type="ORF">BCF74_14311</name>
</gene>
<evidence type="ECO:0000256" key="4">
    <source>
        <dbReference type="ARBA" id="ARBA00047304"/>
    </source>
</evidence>
<name>A0A2T0TV71_9MICO</name>
<keyword evidence="2" id="KW-0378">Hydrolase</keyword>
<dbReference type="Proteomes" id="UP000237822">
    <property type="component" value="Unassembled WGS sequence"/>
</dbReference>
<comment type="catalytic activity">
    <reaction evidence="4">
        <text>NAD(+) + H2O = ADP-D-ribose + nicotinamide + H(+)</text>
        <dbReference type="Rhea" id="RHEA:16301"/>
        <dbReference type="ChEBI" id="CHEBI:15377"/>
        <dbReference type="ChEBI" id="CHEBI:15378"/>
        <dbReference type="ChEBI" id="CHEBI:17154"/>
        <dbReference type="ChEBI" id="CHEBI:57540"/>
        <dbReference type="ChEBI" id="CHEBI:57967"/>
        <dbReference type="EC" id="3.2.2.6"/>
    </reaction>
    <physiologicalReaction direction="left-to-right" evidence="4">
        <dbReference type="Rhea" id="RHEA:16302"/>
    </physiologicalReaction>
</comment>
<feature type="region of interest" description="Disordered" evidence="5">
    <location>
        <begin position="69"/>
        <end position="94"/>
    </location>
</feature>
<dbReference type="InterPro" id="IPR000157">
    <property type="entry name" value="TIR_dom"/>
</dbReference>
<evidence type="ECO:0000313" key="8">
    <source>
        <dbReference type="Proteomes" id="UP000237822"/>
    </source>
</evidence>
<feature type="region of interest" description="Disordered" evidence="5">
    <location>
        <begin position="1"/>
        <end position="30"/>
    </location>
</feature>
<dbReference type="InterPro" id="IPR035897">
    <property type="entry name" value="Toll_tir_struct_dom_sf"/>
</dbReference>
<dbReference type="PANTHER" id="PTHR32009">
    <property type="entry name" value="TMV RESISTANCE PROTEIN N-LIKE"/>
    <property type="match status" value="1"/>
</dbReference>
<comment type="caution">
    <text evidence="7">The sequence shown here is derived from an EMBL/GenBank/DDBJ whole genome shotgun (WGS) entry which is preliminary data.</text>
</comment>
<evidence type="ECO:0000313" key="7">
    <source>
        <dbReference type="EMBL" id="PRY49555.1"/>
    </source>
</evidence>
<dbReference type="SUPFAM" id="SSF52200">
    <property type="entry name" value="Toll/Interleukin receptor TIR domain"/>
    <property type="match status" value="1"/>
</dbReference>
<dbReference type="Pfam" id="PF13676">
    <property type="entry name" value="TIR_2"/>
    <property type="match status" value="1"/>
</dbReference>
<accession>A0A2T0TV71</accession>
<dbReference type="EC" id="3.2.2.6" evidence="1"/>
<dbReference type="GO" id="GO:0061809">
    <property type="term" value="F:NAD+ nucleosidase activity, cyclic ADP-ribose generating"/>
    <property type="evidence" value="ECO:0007669"/>
    <property type="project" value="UniProtKB-EC"/>
</dbReference>
<dbReference type="PANTHER" id="PTHR32009:SF39">
    <property type="entry name" value="TIR DOMAIN-CONTAINING PROTEIN"/>
    <property type="match status" value="1"/>
</dbReference>
<keyword evidence="3" id="KW-0520">NAD</keyword>
<dbReference type="AlphaFoldDB" id="A0A2T0TV71"/>
<dbReference type="EMBL" id="PVTI01000043">
    <property type="protein sequence ID" value="PRY49555.1"/>
    <property type="molecule type" value="Genomic_DNA"/>
</dbReference>
<protein>
    <recommendedName>
        <fullName evidence="1">ADP-ribosyl cyclase/cyclic ADP-ribose hydrolase</fullName>
        <ecNumber evidence="1">3.2.2.6</ecNumber>
    </recommendedName>
</protein>
<dbReference type="GO" id="GO:0007165">
    <property type="term" value="P:signal transduction"/>
    <property type="evidence" value="ECO:0007669"/>
    <property type="project" value="InterPro"/>
</dbReference>
<evidence type="ECO:0000256" key="3">
    <source>
        <dbReference type="ARBA" id="ARBA00023027"/>
    </source>
</evidence>
<keyword evidence="8" id="KW-1185">Reference proteome</keyword>
<sequence length="232" mass="25647">MRSAEAERATKDANEAEKKRADLEKKLAETEVKVTKAQKKYEKERSAAQSKALADLRRTALESSDRFAPRHLSDSFGDRSLAEPPNLGATQNPSATDVFLSHASEDKDEIARPLKDALEARGVTVWFDEMKVRVGQSIRQEIEAGIAGCRFGVVIISPHFFAKHWTQAELDALFGKKMDSGQNLVLPIWHHVSKDEVQRHSPLLAGVLALNTAVSTIDEIADGLVDVVHAER</sequence>
<dbReference type="SMART" id="SM00255">
    <property type="entry name" value="TIR"/>
    <property type="match status" value="1"/>
</dbReference>
<proteinExistence type="predicted"/>
<feature type="domain" description="TIR" evidence="6">
    <location>
        <begin position="94"/>
        <end position="228"/>
    </location>
</feature>
<feature type="compositionally biased region" description="Basic and acidic residues" evidence="5">
    <location>
        <begin position="69"/>
        <end position="81"/>
    </location>
</feature>
<evidence type="ECO:0000256" key="1">
    <source>
        <dbReference type="ARBA" id="ARBA00011982"/>
    </source>
</evidence>
<evidence type="ECO:0000256" key="5">
    <source>
        <dbReference type="SAM" id="MobiDB-lite"/>
    </source>
</evidence>
<evidence type="ECO:0000256" key="2">
    <source>
        <dbReference type="ARBA" id="ARBA00022801"/>
    </source>
</evidence>
<organism evidence="7 8">
    <name type="scientific">Knoellia remsis</name>
    <dbReference type="NCBI Taxonomy" id="407159"/>
    <lineage>
        <taxon>Bacteria</taxon>
        <taxon>Bacillati</taxon>
        <taxon>Actinomycetota</taxon>
        <taxon>Actinomycetes</taxon>
        <taxon>Micrococcales</taxon>
        <taxon>Intrasporangiaceae</taxon>
        <taxon>Knoellia</taxon>
    </lineage>
</organism>
<dbReference type="PROSITE" id="PS50104">
    <property type="entry name" value="TIR"/>
    <property type="match status" value="1"/>
</dbReference>